<dbReference type="InterPro" id="IPR008146">
    <property type="entry name" value="Gln_synth_cat_dom"/>
</dbReference>
<dbReference type="PROSITE" id="PS51987">
    <property type="entry name" value="GS_CATALYTIC"/>
    <property type="match status" value="1"/>
</dbReference>
<comment type="similarity">
    <text evidence="2 3">Belongs to the glutamine synthetase family.</text>
</comment>
<dbReference type="Proteomes" id="UP000269721">
    <property type="component" value="Unassembled WGS sequence"/>
</dbReference>
<evidence type="ECO:0000259" key="4">
    <source>
        <dbReference type="PROSITE" id="PS51987"/>
    </source>
</evidence>
<dbReference type="InterPro" id="IPR036651">
    <property type="entry name" value="Gln_synt_N_sf"/>
</dbReference>
<evidence type="ECO:0000256" key="2">
    <source>
        <dbReference type="PROSITE-ProRule" id="PRU01331"/>
    </source>
</evidence>
<dbReference type="GO" id="GO:0004356">
    <property type="term" value="F:glutamine synthetase activity"/>
    <property type="evidence" value="ECO:0007669"/>
    <property type="project" value="InterPro"/>
</dbReference>
<dbReference type="SMART" id="SM01230">
    <property type="entry name" value="Gln-synt_C"/>
    <property type="match status" value="1"/>
</dbReference>
<gene>
    <name evidence="5" type="ORF">BDK51DRAFT_38961</name>
</gene>
<dbReference type="InterPro" id="IPR014746">
    <property type="entry name" value="Gln_synth/guanido_kin_cat_dom"/>
</dbReference>
<reference evidence="6" key="1">
    <citation type="journal article" date="2018" name="Nat. Microbiol.">
        <title>Leveraging single-cell genomics to expand the fungal tree of life.</title>
        <authorList>
            <person name="Ahrendt S.R."/>
            <person name="Quandt C.A."/>
            <person name="Ciobanu D."/>
            <person name="Clum A."/>
            <person name="Salamov A."/>
            <person name="Andreopoulos B."/>
            <person name="Cheng J.F."/>
            <person name="Woyke T."/>
            <person name="Pelin A."/>
            <person name="Henrissat B."/>
            <person name="Reynolds N.K."/>
            <person name="Benny G.L."/>
            <person name="Smith M.E."/>
            <person name="James T.Y."/>
            <person name="Grigoriev I.V."/>
        </authorList>
    </citation>
    <scope>NUCLEOTIDE SEQUENCE [LARGE SCALE GENOMIC DNA]</scope>
</reference>
<dbReference type="PANTHER" id="PTHR43383">
    <property type="entry name" value="NODULIN 6"/>
    <property type="match status" value="1"/>
</dbReference>
<evidence type="ECO:0000256" key="3">
    <source>
        <dbReference type="RuleBase" id="RU000384"/>
    </source>
</evidence>
<protein>
    <recommendedName>
        <fullName evidence="1">Glutamine synthetase</fullName>
    </recommendedName>
</protein>
<organism evidence="5 6">
    <name type="scientific">Blyttiomyces helicus</name>
    <dbReference type="NCBI Taxonomy" id="388810"/>
    <lineage>
        <taxon>Eukaryota</taxon>
        <taxon>Fungi</taxon>
        <taxon>Fungi incertae sedis</taxon>
        <taxon>Chytridiomycota</taxon>
        <taxon>Chytridiomycota incertae sedis</taxon>
        <taxon>Chytridiomycetes</taxon>
        <taxon>Chytridiomycetes incertae sedis</taxon>
        <taxon>Blyttiomyces</taxon>
    </lineage>
</organism>
<proteinExistence type="inferred from homology"/>
<dbReference type="OrthoDB" id="77835at2759"/>
<feature type="non-terminal residue" evidence="5">
    <location>
        <position position="1"/>
    </location>
</feature>
<sequence length="570" mass="62357">GLAIRPVSDDDVLLALSALRQAVECVKGRWRLVDKVLVDFVVGFALKAAARHHIPVQFHVGVGDKEVDLIQANPILLRQVLEDPTYRDVKFILLHNYPYAKEAGYLASMYANVFADFGESDLILSSNGVYQTLRELLHMAPTTKIQFSTDGHHHPETYYIGAKWGREALADVLCETVDSGDLTPTEALTAAADILFRNANRIYALGWDFPVDLADPASSTALDAENASADLIKNGVKLIRVTWVDNGNVARTKLIPPSRLQIAATTGLGLVSAVFGLHPAADVVVTGTDLISATHEGTLRADLSTLVRLPYHPAHAAVLASYHDREGKPFPVCARTFLHRTLTTLSKTHNLTLRAGYELEFQLMDPTTLSPIDDTKYAQWAALNSRTAPVIDAIVGALEQQGIEVELVHAESGSSQFEIVMRNWEGAVAADRLVWARQTIYNVATSFNLKATFVPRFSEMQAGNANHVHLSLWRGAENIYPSATSPIPIGPETQHFIAGILHHLPALMAITIPSVNSYDRMVPGIWAGAFECWGFEEAPIRALADHFELKTMDVGLRVDGVGREACLSDP</sequence>
<dbReference type="EMBL" id="KZ999809">
    <property type="protein sequence ID" value="RKO84715.1"/>
    <property type="molecule type" value="Genomic_DNA"/>
</dbReference>
<evidence type="ECO:0000256" key="1">
    <source>
        <dbReference type="ARBA" id="ARBA00021364"/>
    </source>
</evidence>
<dbReference type="InterPro" id="IPR032466">
    <property type="entry name" value="Metal_Hydrolase"/>
</dbReference>
<dbReference type="SUPFAM" id="SSF51556">
    <property type="entry name" value="Metallo-dependent hydrolases"/>
    <property type="match status" value="1"/>
</dbReference>
<dbReference type="GO" id="GO:0006542">
    <property type="term" value="P:glutamine biosynthetic process"/>
    <property type="evidence" value="ECO:0007669"/>
    <property type="project" value="InterPro"/>
</dbReference>
<name>A0A4P9W076_9FUNG</name>
<dbReference type="Gene3D" id="3.30.590.10">
    <property type="entry name" value="Glutamine synthetase/guanido kinase, catalytic domain"/>
    <property type="match status" value="1"/>
</dbReference>
<dbReference type="SUPFAM" id="SSF55931">
    <property type="entry name" value="Glutamine synthetase/guanido kinase"/>
    <property type="match status" value="1"/>
</dbReference>
<feature type="domain" description="GS catalytic" evidence="4">
    <location>
        <begin position="334"/>
        <end position="570"/>
    </location>
</feature>
<evidence type="ECO:0000313" key="6">
    <source>
        <dbReference type="Proteomes" id="UP000269721"/>
    </source>
</evidence>
<dbReference type="Pfam" id="PF04909">
    <property type="entry name" value="Amidohydro_2"/>
    <property type="match status" value="1"/>
</dbReference>
<dbReference type="AlphaFoldDB" id="A0A4P9W076"/>
<dbReference type="InterPro" id="IPR006680">
    <property type="entry name" value="Amidohydro-rel"/>
</dbReference>
<evidence type="ECO:0000313" key="5">
    <source>
        <dbReference type="EMBL" id="RKO84715.1"/>
    </source>
</evidence>
<accession>A0A4P9W076</accession>
<keyword evidence="6" id="KW-1185">Reference proteome</keyword>
<dbReference type="Gene3D" id="3.10.20.70">
    <property type="entry name" value="Glutamine synthetase, N-terminal domain"/>
    <property type="match status" value="1"/>
</dbReference>
<dbReference type="Pfam" id="PF00120">
    <property type="entry name" value="Gln-synt_C"/>
    <property type="match status" value="1"/>
</dbReference>
<dbReference type="PANTHER" id="PTHR43383:SF2">
    <property type="entry name" value="AMIDOHYDROLASE 2 FAMILY PROTEIN"/>
    <property type="match status" value="1"/>
</dbReference>
<dbReference type="Gene3D" id="3.20.20.140">
    <property type="entry name" value="Metal-dependent hydrolases"/>
    <property type="match status" value="1"/>
</dbReference>